<sequence>TGQSGHQTLALLDFHICYSHSYQVPIMCFRAAALDGQPLPGDVMAELFQTWPRQRERLLGFVTQQ</sequence>
<dbReference type="AlphaFoldDB" id="A0A2J7ZQ83"/>
<organism evidence="3 4">
    <name type="scientific">Tetrabaena socialis</name>
    <dbReference type="NCBI Taxonomy" id="47790"/>
    <lineage>
        <taxon>Eukaryota</taxon>
        <taxon>Viridiplantae</taxon>
        <taxon>Chlorophyta</taxon>
        <taxon>core chlorophytes</taxon>
        <taxon>Chlorophyceae</taxon>
        <taxon>CS clade</taxon>
        <taxon>Chlamydomonadales</taxon>
        <taxon>Tetrabaenaceae</taxon>
        <taxon>Tetrabaena</taxon>
    </lineage>
</organism>
<dbReference type="OrthoDB" id="4089664at2759"/>
<protein>
    <submittedName>
        <fullName evidence="3">Uncharacterized protein</fullName>
    </submittedName>
</protein>
<comment type="caution">
    <text evidence="3">The sequence shown here is derived from an EMBL/GenBank/DDBJ whole genome shotgun (WGS) entry which is preliminary data.</text>
</comment>
<evidence type="ECO:0000256" key="1">
    <source>
        <dbReference type="ARBA" id="ARBA00022786"/>
    </source>
</evidence>
<evidence type="ECO:0000256" key="2">
    <source>
        <dbReference type="ARBA" id="ARBA00023006"/>
    </source>
</evidence>
<dbReference type="InterPro" id="IPR007135">
    <property type="entry name" value="Atg3/Atg10"/>
</dbReference>
<dbReference type="Proteomes" id="UP000236333">
    <property type="component" value="Unassembled WGS sequence"/>
</dbReference>
<dbReference type="Gene3D" id="3.30.1460.50">
    <property type="match status" value="1"/>
</dbReference>
<keyword evidence="1" id="KW-0833">Ubl conjugation pathway</keyword>
<gene>
    <name evidence="3" type="ORF">TSOC_011601</name>
</gene>
<proteinExistence type="predicted"/>
<keyword evidence="2" id="KW-0072">Autophagy</keyword>
<accession>A0A2J7ZQ83</accession>
<dbReference type="GO" id="GO:0006914">
    <property type="term" value="P:autophagy"/>
    <property type="evidence" value="ECO:0007669"/>
    <property type="project" value="UniProtKB-KW"/>
</dbReference>
<evidence type="ECO:0000313" key="4">
    <source>
        <dbReference type="Proteomes" id="UP000236333"/>
    </source>
</evidence>
<dbReference type="EMBL" id="PGGS01000658">
    <property type="protein sequence ID" value="PNH02427.1"/>
    <property type="molecule type" value="Genomic_DNA"/>
</dbReference>
<reference evidence="3 4" key="1">
    <citation type="journal article" date="2017" name="Mol. Biol. Evol.">
        <title>The 4-celled Tetrabaena socialis nuclear genome reveals the essential components for genetic control of cell number at the origin of multicellularity in the volvocine lineage.</title>
        <authorList>
            <person name="Featherston J."/>
            <person name="Arakaki Y."/>
            <person name="Hanschen E.R."/>
            <person name="Ferris P.J."/>
            <person name="Michod R.E."/>
            <person name="Olson B.J.S.C."/>
            <person name="Nozaki H."/>
            <person name="Durand P.M."/>
        </authorList>
    </citation>
    <scope>NUCLEOTIDE SEQUENCE [LARGE SCALE GENOMIC DNA]</scope>
    <source>
        <strain evidence="3 4">NIES-571</strain>
    </source>
</reference>
<dbReference type="GO" id="GO:0019787">
    <property type="term" value="F:ubiquitin-like protein transferase activity"/>
    <property type="evidence" value="ECO:0007669"/>
    <property type="project" value="InterPro"/>
</dbReference>
<keyword evidence="4" id="KW-1185">Reference proteome</keyword>
<dbReference type="Pfam" id="PF03987">
    <property type="entry name" value="Autophagy_act_C"/>
    <property type="match status" value="1"/>
</dbReference>
<evidence type="ECO:0000313" key="3">
    <source>
        <dbReference type="EMBL" id="PNH02427.1"/>
    </source>
</evidence>
<name>A0A2J7ZQ83_9CHLO</name>
<feature type="non-terminal residue" evidence="3">
    <location>
        <position position="1"/>
    </location>
</feature>
<feature type="non-terminal residue" evidence="3">
    <location>
        <position position="65"/>
    </location>
</feature>